<organism evidence="1 2">
    <name type="scientific">Glossina pallidipes</name>
    <name type="common">Tsetse fly</name>
    <dbReference type="NCBI Taxonomy" id="7398"/>
    <lineage>
        <taxon>Eukaryota</taxon>
        <taxon>Metazoa</taxon>
        <taxon>Ecdysozoa</taxon>
        <taxon>Arthropoda</taxon>
        <taxon>Hexapoda</taxon>
        <taxon>Insecta</taxon>
        <taxon>Pterygota</taxon>
        <taxon>Neoptera</taxon>
        <taxon>Endopterygota</taxon>
        <taxon>Diptera</taxon>
        <taxon>Brachycera</taxon>
        <taxon>Muscomorpha</taxon>
        <taxon>Hippoboscoidea</taxon>
        <taxon>Glossinidae</taxon>
        <taxon>Glossina</taxon>
    </lineage>
</organism>
<dbReference type="EnsemblMetazoa" id="GPAI001469-RA">
    <property type="protein sequence ID" value="GPAI001469-PA"/>
    <property type="gene ID" value="GPAI001469"/>
</dbReference>
<keyword evidence="2" id="KW-1185">Reference proteome</keyword>
<dbReference type="PROSITE" id="PS51257">
    <property type="entry name" value="PROKAR_LIPOPROTEIN"/>
    <property type="match status" value="1"/>
</dbReference>
<evidence type="ECO:0000313" key="2">
    <source>
        <dbReference type="Proteomes" id="UP000092445"/>
    </source>
</evidence>
<accession>A0A1A9Z271</accession>
<reference evidence="1" key="2">
    <citation type="submission" date="2020-05" db="UniProtKB">
        <authorList>
            <consortium name="EnsemblMetazoa"/>
        </authorList>
    </citation>
    <scope>IDENTIFICATION</scope>
    <source>
        <strain evidence="1">IAEA</strain>
    </source>
</reference>
<protein>
    <submittedName>
        <fullName evidence="1">Uncharacterized protein</fullName>
    </submittedName>
</protein>
<dbReference type="Proteomes" id="UP000092445">
    <property type="component" value="Unassembled WGS sequence"/>
</dbReference>
<proteinExistence type="predicted"/>
<dbReference type="VEuPathDB" id="VectorBase:GPAI001469"/>
<reference evidence="2" key="1">
    <citation type="submission" date="2014-03" db="EMBL/GenBank/DDBJ databases">
        <authorList>
            <person name="Aksoy S."/>
            <person name="Warren W."/>
            <person name="Wilson R.K."/>
        </authorList>
    </citation>
    <scope>NUCLEOTIDE SEQUENCE [LARGE SCALE GENOMIC DNA]</scope>
    <source>
        <strain evidence="2">IAEA</strain>
    </source>
</reference>
<sequence>MTLKASFWKKSSMRSTDRGLTDASLGPLSFAFSCSLMKVAFDSVSKEETSDTVFVKGNCMEIELKFVIVSELFELRFSLRNPLGEFSPLLSGLRNNPTLLPSLFKGFEFTFGEAQIMFVRAFTDDKADIATKKSLCK</sequence>
<dbReference type="AlphaFoldDB" id="A0A1A9Z271"/>
<name>A0A1A9Z271_GLOPL</name>
<evidence type="ECO:0000313" key="1">
    <source>
        <dbReference type="EnsemblMetazoa" id="GPAI001469-PA"/>
    </source>
</evidence>